<dbReference type="Pfam" id="PF07686">
    <property type="entry name" value="V-set"/>
    <property type="match status" value="1"/>
</dbReference>
<keyword evidence="2" id="KW-1185">Reference proteome</keyword>
<dbReference type="InterPro" id="IPR039090">
    <property type="entry name" value="CD7"/>
</dbReference>
<dbReference type="InterPro" id="IPR013783">
    <property type="entry name" value="Ig-like_fold"/>
</dbReference>
<dbReference type="PANTHER" id="PTHR15343">
    <property type="entry name" value="CD7"/>
    <property type="match status" value="1"/>
</dbReference>
<dbReference type="InterPro" id="IPR036179">
    <property type="entry name" value="Ig-like_dom_sf"/>
</dbReference>
<dbReference type="OrthoDB" id="9899013at2759"/>
<dbReference type="InterPro" id="IPR013106">
    <property type="entry name" value="Ig_V-set"/>
</dbReference>
<dbReference type="PANTHER" id="PTHR15343:SF0">
    <property type="entry name" value="T-CELL ANTIGEN CD7"/>
    <property type="match status" value="1"/>
</dbReference>
<gene>
    <name evidence="3" type="primary">LOC121398213</name>
</gene>
<dbReference type="CDD" id="cd00099">
    <property type="entry name" value="IgV"/>
    <property type="match status" value="1"/>
</dbReference>
<dbReference type="PaxDb" id="8355-A0A1L8EUL1"/>
<feature type="domain" description="Immunoglobulin" evidence="1">
    <location>
        <begin position="32"/>
        <end position="133"/>
    </location>
</feature>
<name>A0A1L8EUL1_XENLA</name>
<dbReference type="Proteomes" id="UP000186698">
    <property type="component" value="Chromosome 9_10L"/>
</dbReference>
<evidence type="ECO:0000313" key="3">
    <source>
        <dbReference type="RefSeq" id="XP_041433011.1"/>
    </source>
</evidence>
<proteinExistence type="predicted"/>
<dbReference type="Gene3D" id="2.60.40.10">
    <property type="entry name" value="Immunoglobulins"/>
    <property type="match status" value="1"/>
</dbReference>
<dbReference type="SMART" id="SM00409">
    <property type="entry name" value="IG"/>
    <property type="match status" value="1"/>
</dbReference>
<dbReference type="GeneID" id="121398213"/>
<dbReference type="KEGG" id="xla:121398213"/>
<dbReference type="STRING" id="8355.A0A1L8EUL1"/>
<reference evidence="3" key="1">
    <citation type="submission" date="2025-08" db="UniProtKB">
        <authorList>
            <consortium name="RefSeq"/>
        </authorList>
    </citation>
    <scope>IDENTIFICATION</scope>
    <source>
        <strain evidence="3">J_2021</strain>
        <tissue evidence="3">Erythrocytes</tissue>
    </source>
</reference>
<protein>
    <submittedName>
        <fullName evidence="3">Uncharacterized protein LOC121398213 isoform X1</fullName>
    </submittedName>
</protein>
<dbReference type="AlphaFoldDB" id="A0A1L8EUL1"/>
<accession>A0A1L8EUL1</accession>
<organism evidence="2 3">
    <name type="scientific">Xenopus laevis</name>
    <name type="common">African clawed frog</name>
    <dbReference type="NCBI Taxonomy" id="8355"/>
    <lineage>
        <taxon>Eukaryota</taxon>
        <taxon>Metazoa</taxon>
        <taxon>Chordata</taxon>
        <taxon>Craniata</taxon>
        <taxon>Vertebrata</taxon>
        <taxon>Euteleostomi</taxon>
        <taxon>Amphibia</taxon>
        <taxon>Batrachia</taxon>
        <taxon>Anura</taxon>
        <taxon>Pipoidea</taxon>
        <taxon>Pipidae</taxon>
        <taxon>Xenopodinae</taxon>
        <taxon>Xenopus</taxon>
        <taxon>Xenopus</taxon>
    </lineage>
</organism>
<dbReference type="GO" id="GO:0002250">
    <property type="term" value="P:adaptive immune response"/>
    <property type="evidence" value="ECO:0007669"/>
    <property type="project" value="InterPro"/>
</dbReference>
<sequence length="209" mass="23355">MLLISVSLCYLVSLAAGTCLKGNGPGGIRQHPRQILIKPGGTVNISCTAEHTKNVEGVHLLKRFDKIVYVNSDNKFHNYVKNIRINVFGNVSVYNFTVTISNVTESDTGFYLCDGMEEDDNDICGEGTVLIVTANTFCDNSRNASDSSANHLISLVVVIVMLSLFLIPILIFAIYRIYKELQMKNPRQPLNSVYEDMRQTLRRNTMNNT</sequence>
<dbReference type="InterPro" id="IPR003599">
    <property type="entry name" value="Ig_sub"/>
</dbReference>
<evidence type="ECO:0000259" key="1">
    <source>
        <dbReference type="SMART" id="SM00409"/>
    </source>
</evidence>
<dbReference type="GO" id="GO:0016020">
    <property type="term" value="C:membrane"/>
    <property type="evidence" value="ECO:0007669"/>
    <property type="project" value="InterPro"/>
</dbReference>
<evidence type="ECO:0000313" key="2">
    <source>
        <dbReference type="Proteomes" id="UP000186698"/>
    </source>
</evidence>
<dbReference type="GO" id="GO:0038023">
    <property type="term" value="F:signaling receptor activity"/>
    <property type="evidence" value="ECO:0007669"/>
    <property type="project" value="InterPro"/>
</dbReference>
<dbReference type="RefSeq" id="XP_041433011.1">
    <property type="nucleotide sequence ID" value="XM_041577077.1"/>
</dbReference>
<dbReference type="SUPFAM" id="SSF48726">
    <property type="entry name" value="Immunoglobulin"/>
    <property type="match status" value="1"/>
</dbReference>